<organism evidence="6 7">
    <name type="scientific">Nannocystis pusilla</name>
    <dbReference type="NCBI Taxonomy" id="889268"/>
    <lineage>
        <taxon>Bacteria</taxon>
        <taxon>Pseudomonadati</taxon>
        <taxon>Myxococcota</taxon>
        <taxon>Polyangia</taxon>
        <taxon>Nannocystales</taxon>
        <taxon>Nannocystaceae</taxon>
        <taxon>Nannocystis</taxon>
    </lineage>
</organism>
<comment type="caution">
    <text evidence="6">The sequence shown here is derived from an EMBL/GenBank/DDBJ whole genome shotgun (WGS) entry which is preliminary data.</text>
</comment>
<dbReference type="SUPFAM" id="SSF46689">
    <property type="entry name" value="Homeodomain-like"/>
    <property type="match status" value="1"/>
</dbReference>
<dbReference type="PANTHER" id="PTHR30055">
    <property type="entry name" value="HTH-TYPE TRANSCRIPTIONAL REGULATOR RUTR"/>
    <property type="match status" value="1"/>
</dbReference>
<name>A0A9X3EV89_9BACT</name>
<dbReference type="AlphaFoldDB" id="A0A9X3EV89"/>
<dbReference type="Gene3D" id="1.10.357.10">
    <property type="entry name" value="Tetracycline Repressor, domain 2"/>
    <property type="match status" value="1"/>
</dbReference>
<dbReference type="InterPro" id="IPR036271">
    <property type="entry name" value="Tet_transcr_reg_TetR-rel_C_sf"/>
</dbReference>
<dbReference type="Pfam" id="PF00440">
    <property type="entry name" value="TetR_N"/>
    <property type="match status" value="1"/>
</dbReference>
<evidence type="ECO:0000256" key="4">
    <source>
        <dbReference type="PROSITE-ProRule" id="PRU00335"/>
    </source>
</evidence>
<feature type="DNA-binding region" description="H-T-H motif" evidence="4">
    <location>
        <begin position="39"/>
        <end position="58"/>
    </location>
</feature>
<dbReference type="RefSeq" id="WP_267774015.1">
    <property type="nucleotide sequence ID" value="NZ_JAPNKE010000002.1"/>
</dbReference>
<dbReference type="InterPro" id="IPR009057">
    <property type="entry name" value="Homeodomain-like_sf"/>
</dbReference>
<evidence type="ECO:0000313" key="7">
    <source>
        <dbReference type="Proteomes" id="UP001150924"/>
    </source>
</evidence>
<gene>
    <name evidence="6" type="ORF">OV079_36025</name>
</gene>
<dbReference type="InterPro" id="IPR001647">
    <property type="entry name" value="HTH_TetR"/>
</dbReference>
<accession>A0A9X3EV89</accession>
<dbReference type="PANTHER" id="PTHR30055:SF148">
    <property type="entry name" value="TETR-FAMILY TRANSCRIPTIONAL REGULATOR"/>
    <property type="match status" value="1"/>
</dbReference>
<dbReference type="InterPro" id="IPR009061">
    <property type="entry name" value="DNA-bd_dom_put_sf"/>
</dbReference>
<dbReference type="PRINTS" id="PR00455">
    <property type="entry name" value="HTHTETR"/>
</dbReference>
<proteinExistence type="predicted"/>
<dbReference type="Pfam" id="PF16859">
    <property type="entry name" value="TetR_C_11"/>
    <property type="match status" value="1"/>
</dbReference>
<dbReference type="GO" id="GO:0000976">
    <property type="term" value="F:transcription cis-regulatory region binding"/>
    <property type="evidence" value="ECO:0007669"/>
    <property type="project" value="TreeGrafter"/>
</dbReference>
<keyword evidence="3" id="KW-0804">Transcription</keyword>
<keyword evidence="2 4" id="KW-0238">DNA-binding</keyword>
<feature type="domain" description="HTH tetR-type" evidence="5">
    <location>
        <begin position="16"/>
        <end position="76"/>
    </location>
</feature>
<reference evidence="6" key="1">
    <citation type="submission" date="2022-11" db="EMBL/GenBank/DDBJ databases">
        <title>Minimal conservation of predation-associated metabolite biosynthetic gene clusters underscores biosynthetic potential of Myxococcota including descriptions for ten novel species: Archangium lansinium sp. nov., Myxococcus landrumus sp. nov., Nannocystis bai.</title>
        <authorList>
            <person name="Ahearne A."/>
            <person name="Stevens C."/>
            <person name="Phillips K."/>
        </authorList>
    </citation>
    <scope>NUCLEOTIDE SEQUENCE</scope>
    <source>
        <strain evidence="6">Na p29</strain>
    </source>
</reference>
<evidence type="ECO:0000256" key="1">
    <source>
        <dbReference type="ARBA" id="ARBA00023015"/>
    </source>
</evidence>
<dbReference type="InterPro" id="IPR000551">
    <property type="entry name" value="MerR-type_HTH_dom"/>
</dbReference>
<dbReference type="SUPFAM" id="SSF46955">
    <property type="entry name" value="Putative DNA-binding domain"/>
    <property type="match status" value="1"/>
</dbReference>
<dbReference type="SUPFAM" id="SSF48498">
    <property type="entry name" value="Tetracyclin repressor-like, C-terminal domain"/>
    <property type="match status" value="1"/>
</dbReference>
<protein>
    <submittedName>
        <fullName evidence="6">TetR/AcrR family transcriptional regulator C-terminal ligand-binding domain-containing protein</fullName>
    </submittedName>
</protein>
<evidence type="ECO:0000256" key="3">
    <source>
        <dbReference type="ARBA" id="ARBA00023163"/>
    </source>
</evidence>
<sequence length="281" mass="30961">MSTKGQGRRGSEARGEAVVRKVLAAALSEAGRAGYHGLRIEEVAARAGVNKTTVYRRWPTKQALLREALLSITSEVFTSPRTGSLRADLLAYVRRNAALAARPEYRGLFRIFVAEGEDAKLLAIVRALREAFEPVPRAVLTAARARGEIGAGADPALLFEVLGAALNWWLFFEQTPVDEAFLRRLVDLMVSHMSQRAAESAEVTVEMLLAALDCGRATLYRYIDRGLLPPPVESRRGRPARWSREALARARKIRKLLAQGFTLAAIEQRLAEGQRVGSTSR</sequence>
<dbReference type="GO" id="GO:0003700">
    <property type="term" value="F:DNA-binding transcription factor activity"/>
    <property type="evidence" value="ECO:0007669"/>
    <property type="project" value="TreeGrafter"/>
</dbReference>
<dbReference type="InterPro" id="IPR011075">
    <property type="entry name" value="TetR_C"/>
</dbReference>
<evidence type="ECO:0000313" key="6">
    <source>
        <dbReference type="EMBL" id="MCY1010883.1"/>
    </source>
</evidence>
<dbReference type="EMBL" id="JAPNKE010000002">
    <property type="protein sequence ID" value="MCY1010883.1"/>
    <property type="molecule type" value="Genomic_DNA"/>
</dbReference>
<dbReference type="Gene3D" id="1.10.1660.10">
    <property type="match status" value="1"/>
</dbReference>
<evidence type="ECO:0000256" key="2">
    <source>
        <dbReference type="ARBA" id="ARBA00023125"/>
    </source>
</evidence>
<dbReference type="Gene3D" id="1.10.10.60">
    <property type="entry name" value="Homeodomain-like"/>
    <property type="match status" value="1"/>
</dbReference>
<evidence type="ECO:0000259" key="5">
    <source>
        <dbReference type="PROSITE" id="PS50977"/>
    </source>
</evidence>
<dbReference type="SMART" id="SM00422">
    <property type="entry name" value="HTH_MERR"/>
    <property type="match status" value="1"/>
</dbReference>
<dbReference type="PROSITE" id="PS50977">
    <property type="entry name" value="HTH_TETR_2"/>
    <property type="match status" value="1"/>
</dbReference>
<dbReference type="Pfam" id="PF13411">
    <property type="entry name" value="MerR_1"/>
    <property type="match status" value="1"/>
</dbReference>
<keyword evidence="1" id="KW-0805">Transcription regulation</keyword>
<dbReference type="InterPro" id="IPR050109">
    <property type="entry name" value="HTH-type_TetR-like_transc_reg"/>
</dbReference>
<dbReference type="Proteomes" id="UP001150924">
    <property type="component" value="Unassembled WGS sequence"/>
</dbReference>
<keyword evidence="7" id="KW-1185">Reference proteome</keyword>